<dbReference type="InterPro" id="IPR055197">
    <property type="entry name" value="PHDvar_NSD"/>
</dbReference>
<comment type="caution">
    <text evidence="7">The sequence shown here is derived from an EMBL/GenBank/DDBJ whole genome shotgun (WGS) entry which is preliminary data.</text>
</comment>
<evidence type="ECO:0000313" key="7">
    <source>
        <dbReference type="EMBL" id="GMH14431.1"/>
    </source>
</evidence>
<evidence type="ECO:0000256" key="3">
    <source>
        <dbReference type="ARBA" id="ARBA00022771"/>
    </source>
</evidence>
<feature type="region of interest" description="Disordered" evidence="5">
    <location>
        <begin position="303"/>
        <end position="329"/>
    </location>
</feature>
<sequence>MDEDALTKVSSGFIVDDDDCVGKDGMGDYSDDEQELFDSVCAICDDGGDILCCEGSCFRSFHATPEAAREAGSGCCSLGFSMGQVQVMQNFRCLNCQYNQHQCFSCGELGSSDINSDTEVFRCVNATCGHYYHPICITKLLCRDNAAAAEQLEKNIAAGEKFVCPIHKCYVCGKGEDKSDPELQFAVCRRCPQSYHKKCLPRNISFEDKEHEGIIKRAWKDLLPNRILIYCSKHEIDANIRTPARDHIKFPYVEDKEIKRPSSLFHLIEKAKSVKMRLSLGATVEERIAPKSVCQIEKKSITGQGGLSDKKGDPESLTPVSKKLKGTDASRKSSIEKKLVLTKLEKSSTEESKSSLGKQLFALYFPQSDLVKVSKLDKIVNEVESTKKVNPASKMMIDSVPPLDPNSERRIMALLKDAASSITLDDIFQNHTKLASTHAYSQKTLVDRTISQGKVEGSVEAIRTALKKLDEGCTIEEAKAVCEPNVLNQIIKWKNKLRVYLAPFLYGMRYTSFGRHFTKVDKLKEIVDKIHWYVKEGDMIVDFCCGANDFSYMMKQKLEQTGKKCLYKNFDIFRPKNDFCFEKRDWMTVSPNELPPGSQLIMGLNPPFGIKAVLANKFINKALEFRPKLIILIVPPETERLDRKRPPYDLVWEDNEKLSGRSFYLPGSVDSNDKQIEDWNLVTPLLYLWSRQDWTAKHKEIAQKHGHNSGQEREFKRSSDSSPKDNRDEDGDVCMEICEDPPQDEDLKGGAAVNRRSKTQNHGHESHRSSRRSRKRRSRGKKHVRGRVLMTTSAMPSSDYPGNATSSIFETPLCNPSGRGSSSRHSSAVGRRIGCWSSNDWHLLKPGSGDMPTGFVLGPQLPSSELVSVDS</sequence>
<dbReference type="PANTHER" id="PTHR46235">
    <property type="entry name" value="PHD FINGER-CONTAINING PROTEIN DDB_G0268158"/>
    <property type="match status" value="1"/>
</dbReference>
<proteinExistence type="predicted"/>
<name>A0AAD3XS45_NEPGR</name>
<dbReference type="Proteomes" id="UP001279734">
    <property type="component" value="Unassembled WGS sequence"/>
</dbReference>
<keyword evidence="2" id="KW-0677">Repeat</keyword>
<dbReference type="CDD" id="cd15566">
    <property type="entry name" value="PHD3_NSD"/>
    <property type="match status" value="1"/>
</dbReference>
<keyword evidence="1" id="KW-0479">Metal-binding</keyword>
<accession>A0AAD3XS45</accession>
<dbReference type="SMART" id="SM00249">
    <property type="entry name" value="PHD"/>
    <property type="match status" value="3"/>
</dbReference>
<keyword evidence="8" id="KW-1185">Reference proteome</keyword>
<dbReference type="AlphaFoldDB" id="A0AAD3XS45"/>
<dbReference type="GO" id="GO:0006338">
    <property type="term" value="P:chromatin remodeling"/>
    <property type="evidence" value="ECO:0007669"/>
    <property type="project" value="UniProtKB-ARBA"/>
</dbReference>
<dbReference type="Pfam" id="PF22908">
    <property type="entry name" value="PHD_NSD"/>
    <property type="match status" value="1"/>
</dbReference>
<protein>
    <recommendedName>
        <fullName evidence="6">Zinc finger PHD-type domain-containing protein</fullName>
    </recommendedName>
</protein>
<feature type="domain" description="Zinc finger PHD-type" evidence="6">
    <location>
        <begin position="169"/>
        <end position="235"/>
    </location>
</feature>
<dbReference type="GO" id="GO:0008270">
    <property type="term" value="F:zinc ion binding"/>
    <property type="evidence" value="ECO:0007669"/>
    <property type="project" value="UniProtKB-KW"/>
</dbReference>
<keyword evidence="4" id="KW-0862">Zinc</keyword>
<dbReference type="Pfam" id="PF26055">
    <property type="entry name" value="Mtase_EDM2"/>
    <property type="match status" value="1"/>
</dbReference>
<dbReference type="CDD" id="cd15565">
    <property type="entry name" value="PHD2_NSD"/>
    <property type="match status" value="1"/>
</dbReference>
<evidence type="ECO:0000256" key="5">
    <source>
        <dbReference type="SAM" id="MobiDB-lite"/>
    </source>
</evidence>
<dbReference type="Gene3D" id="3.30.40.10">
    <property type="entry name" value="Zinc/RING finger domain, C3HC4 (zinc finger)"/>
    <property type="match status" value="2"/>
</dbReference>
<feature type="domain" description="Zinc finger PHD-type" evidence="6">
    <location>
        <begin position="102"/>
        <end position="168"/>
    </location>
</feature>
<dbReference type="InterPro" id="IPR001965">
    <property type="entry name" value="Znf_PHD"/>
</dbReference>
<evidence type="ECO:0000256" key="2">
    <source>
        <dbReference type="ARBA" id="ARBA00022737"/>
    </source>
</evidence>
<dbReference type="InterPro" id="IPR058939">
    <property type="entry name" value="Mtase_EDM2"/>
</dbReference>
<dbReference type="InterPro" id="IPR013083">
    <property type="entry name" value="Znf_RING/FYVE/PHD"/>
</dbReference>
<dbReference type="PANTHER" id="PTHR46235:SF3">
    <property type="entry name" value="PHD FINGER-CONTAINING PROTEIN DDB_G0268158"/>
    <property type="match status" value="1"/>
</dbReference>
<dbReference type="Pfam" id="PF23004">
    <property type="entry name" value="PHDvar_NSD"/>
    <property type="match status" value="1"/>
</dbReference>
<gene>
    <name evidence="7" type="ORF">Nepgr_016272</name>
</gene>
<feature type="domain" description="Zinc finger PHD-type" evidence="6">
    <location>
        <begin position="40"/>
        <end position="97"/>
    </location>
</feature>
<feature type="compositionally biased region" description="Basic and acidic residues" evidence="5">
    <location>
        <begin position="710"/>
        <end position="727"/>
    </location>
</feature>
<feature type="compositionally biased region" description="Acidic residues" evidence="5">
    <location>
        <begin position="728"/>
        <end position="744"/>
    </location>
</feature>
<organism evidence="7 8">
    <name type="scientific">Nepenthes gracilis</name>
    <name type="common">Slender pitcher plant</name>
    <dbReference type="NCBI Taxonomy" id="150966"/>
    <lineage>
        <taxon>Eukaryota</taxon>
        <taxon>Viridiplantae</taxon>
        <taxon>Streptophyta</taxon>
        <taxon>Embryophyta</taxon>
        <taxon>Tracheophyta</taxon>
        <taxon>Spermatophyta</taxon>
        <taxon>Magnoliopsida</taxon>
        <taxon>eudicotyledons</taxon>
        <taxon>Gunneridae</taxon>
        <taxon>Pentapetalae</taxon>
        <taxon>Caryophyllales</taxon>
        <taxon>Nepenthaceae</taxon>
        <taxon>Nepenthes</taxon>
    </lineage>
</organism>
<evidence type="ECO:0000313" key="8">
    <source>
        <dbReference type="Proteomes" id="UP001279734"/>
    </source>
</evidence>
<feature type="region of interest" description="Disordered" evidence="5">
    <location>
        <begin position="700"/>
        <end position="785"/>
    </location>
</feature>
<evidence type="ECO:0000256" key="1">
    <source>
        <dbReference type="ARBA" id="ARBA00022723"/>
    </source>
</evidence>
<keyword evidence="3" id="KW-0863">Zinc-finger</keyword>
<dbReference type="EMBL" id="BSYO01000014">
    <property type="protein sequence ID" value="GMH14431.1"/>
    <property type="molecule type" value="Genomic_DNA"/>
</dbReference>
<feature type="compositionally biased region" description="Basic residues" evidence="5">
    <location>
        <begin position="769"/>
        <end position="785"/>
    </location>
</feature>
<evidence type="ECO:0000256" key="4">
    <source>
        <dbReference type="ARBA" id="ARBA00022833"/>
    </source>
</evidence>
<dbReference type="InterPro" id="IPR055198">
    <property type="entry name" value="NSD_PHD"/>
</dbReference>
<reference evidence="7" key="1">
    <citation type="submission" date="2023-05" db="EMBL/GenBank/DDBJ databases">
        <title>Nepenthes gracilis genome sequencing.</title>
        <authorList>
            <person name="Fukushima K."/>
        </authorList>
    </citation>
    <scope>NUCLEOTIDE SEQUENCE</scope>
    <source>
        <strain evidence="7">SING2019-196</strain>
    </source>
</reference>
<evidence type="ECO:0000259" key="6">
    <source>
        <dbReference type="SMART" id="SM00249"/>
    </source>
</evidence>